<dbReference type="Gene3D" id="1.10.1740.10">
    <property type="match status" value="1"/>
</dbReference>
<dbReference type="PANTHER" id="PTHR43133:SF46">
    <property type="entry name" value="RNA POLYMERASE SIGMA-70 FACTOR ECF SUBFAMILY"/>
    <property type="match status" value="1"/>
</dbReference>
<dbReference type="EMBL" id="SJSM01000022">
    <property type="protein sequence ID" value="TCC87858.1"/>
    <property type="molecule type" value="Genomic_DNA"/>
</dbReference>
<evidence type="ECO:0000256" key="3">
    <source>
        <dbReference type="ARBA" id="ARBA00023082"/>
    </source>
</evidence>
<dbReference type="InterPro" id="IPR036388">
    <property type="entry name" value="WH-like_DNA-bd_sf"/>
</dbReference>
<dbReference type="SUPFAM" id="SSF88659">
    <property type="entry name" value="Sigma3 and sigma4 domains of RNA polymerase sigma factors"/>
    <property type="match status" value="1"/>
</dbReference>
<keyword evidence="4" id="KW-0804">Transcription</keyword>
<keyword evidence="8" id="KW-1185">Reference proteome</keyword>
<dbReference type="InterPro" id="IPR013324">
    <property type="entry name" value="RNA_pol_sigma_r3/r4-like"/>
</dbReference>
<dbReference type="InterPro" id="IPR007627">
    <property type="entry name" value="RNA_pol_sigma70_r2"/>
</dbReference>
<gene>
    <name evidence="7" type="ORF">EZ444_22265</name>
</gene>
<dbReference type="InterPro" id="IPR013325">
    <property type="entry name" value="RNA_pol_sigma_r2"/>
</dbReference>
<evidence type="ECO:0000259" key="6">
    <source>
        <dbReference type="Pfam" id="PF08281"/>
    </source>
</evidence>
<dbReference type="AlphaFoldDB" id="A0A4R0MMB1"/>
<keyword evidence="2" id="KW-0805">Transcription regulation</keyword>
<keyword evidence="3" id="KW-0731">Sigma factor</keyword>
<evidence type="ECO:0000259" key="5">
    <source>
        <dbReference type="Pfam" id="PF04542"/>
    </source>
</evidence>
<evidence type="ECO:0000256" key="1">
    <source>
        <dbReference type="ARBA" id="ARBA00010641"/>
    </source>
</evidence>
<sequence length="191" mass="22893">MSDYTKYPDVELVRLLKTSDHAAFTEIYNRYFYLLYVHAVKKLRDEDLAKDLLHELFTKLWVRREWPLTAENLTGYLFTLTRNRILDHFSHQKVKARYMDSLKNYMTTWSSSRTDALVRENDLNALINKEIDAMPKKMRAIFVLSRREQLTYTEIAEKLNTNENNVSKQVNNGIRLLKKKLSIFFHFLFLF</sequence>
<dbReference type="Gene3D" id="1.10.10.10">
    <property type="entry name" value="Winged helix-like DNA-binding domain superfamily/Winged helix DNA-binding domain"/>
    <property type="match status" value="1"/>
</dbReference>
<proteinExistence type="inferred from homology"/>
<dbReference type="GO" id="GO:0003677">
    <property type="term" value="F:DNA binding"/>
    <property type="evidence" value="ECO:0007669"/>
    <property type="project" value="InterPro"/>
</dbReference>
<dbReference type="InterPro" id="IPR013249">
    <property type="entry name" value="RNA_pol_sigma70_r4_t2"/>
</dbReference>
<dbReference type="OrthoDB" id="659569at2"/>
<comment type="caution">
    <text evidence="7">The sequence shown here is derived from an EMBL/GenBank/DDBJ whole genome shotgun (WGS) entry which is preliminary data.</text>
</comment>
<name>A0A4R0MMB1_9SPHI</name>
<dbReference type="SUPFAM" id="SSF88946">
    <property type="entry name" value="Sigma2 domain of RNA polymerase sigma factors"/>
    <property type="match status" value="1"/>
</dbReference>
<reference evidence="7 8" key="1">
    <citation type="submission" date="2019-02" db="EMBL/GenBank/DDBJ databases">
        <title>Pedobacter sp. RP-3-8 sp. nov., isolated from Arctic soil.</title>
        <authorList>
            <person name="Dahal R.H."/>
        </authorList>
    </citation>
    <scope>NUCLEOTIDE SEQUENCE [LARGE SCALE GENOMIC DNA]</scope>
    <source>
        <strain evidence="7 8">RP-3-8</strain>
    </source>
</reference>
<feature type="domain" description="RNA polymerase sigma factor 70 region 4 type 2" evidence="6">
    <location>
        <begin position="129"/>
        <end position="173"/>
    </location>
</feature>
<evidence type="ECO:0000256" key="4">
    <source>
        <dbReference type="ARBA" id="ARBA00023163"/>
    </source>
</evidence>
<dbReference type="Pfam" id="PF04542">
    <property type="entry name" value="Sigma70_r2"/>
    <property type="match status" value="1"/>
</dbReference>
<dbReference type="RefSeq" id="WP_131611495.1">
    <property type="nucleotide sequence ID" value="NZ_SJSM01000022.1"/>
</dbReference>
<dbReference type="InterPro" id="IPR039425">
    <property type="entry name" value="RNA_pol_sigma-70-like"/>
</dbReference>
<evidence type="ECO:0000313" key="7">
    <source>
        <dbReference type="EMBL" id="TCC87858.1"/>
    </source>
</evidence>
<dbReference type="GO" id="GO:0006352">
    <property type="term" value="P:DNA-templated transcription initiation"/>
    <property type="evidence" value="ECO:0007669"/>
    <property type="project" value="InterPro"/>
</dbReference>
<accession>A0A4R0MMB1</accession>
<evidence type="ECO:0000313" key="8">
    <source>
        <dbReference type="Proteomes" id="UP000291117"/>
    </source>
</evidence>
<dbReference type="Proteomes" id="UP000291117">
    <property type="component" value="Unassembled WGS sequence"/>
</dbReference>
<dbReference type="GO" id="GO:0016987">
    <property type="term" value="F:sigma factor activity"/>
    <property type="evidence" value="ECO:0007669"/>
    <property type="project" value="UniProtKB-KW"/>
</dbReference>
<dbReference type="Pfam" id="PF08281">
    <property type="entry name" value="Sigma70_r4_2"/>
    <property type="match status" value="1"/>
</dbReference>
<organism evidence="7 8">
    <name type="scientific">Pedobacter hiemivivus</name>
    <dbReference type="NCBI Taxonomy" id="2530454"/>
    <lineage>
        <taxon>Bacteria</taxon>
        <taxon>Pseudomonadati</taxon>
        <taxon>Bacteroidota</taxon>
        <taxon>Sphingobacteriia</taxon>
        <taxon>Sphingobacteriales</taxon>
        <taxon>Sphingobacteriaceae</taxon>
        <taxon>Pedobacter</taxon>
    </lineage>
</organism>
<dbReference type="NCBIfam" id="TIGR02937">
    <property type="entry name" value="sigma70-ECF"/>
    <property type="match status" value="1"/>
</dbReference>
<dbReference type="PANTHER" id="PTHR43133">
    <property type="entry name" value="RNA POLYMERASE ECF-TYPE SIGMA FACTO"/>
    <property type="match status" value="1"/>
</dbReference>
<evidence type="ECO:0000256" key="2">
    <source>
        <dbReference type="ARBA" id="ARBA00023015"/>
    </source>
</evidence>
<comment type="similarity">
    <text evidence="1">Belongs to the sigma-70 factor family. ECF subfamily.</text>
</comment>
<dbReference type="InterPro" id="IPR014284">
    <property type="entry name" value="RNA_pol_sigma-70_dom"/>
</dbReference>
<protein>
    <submittedName>
        <fullName evidence="7">Sigma-70 family RNA polymerase sigma factor</fullName>
    </submittedName>
</protein>
<feature type="domain" description="RNA polymerase sigma-70 region 2" evidence="5">
    <location>
        <begin position="28"/>
        <end position="93"/>
    </location>
</feature>